<reference evidence="2" key="1">
    <citation type="submission" date="2020-10" db="EMBL/GenBank/DDBJ databases">
        <authorList>
            <person name="Gilroy R."/>
        </authorList>
    </citation>
    <scope>NUCLEOTIDE SEQUENCE</scope>
    <source>
        <strain evidence="2">F6-4510</strain>
    </source>
</reference>
<dbReference type="CDD" id="cd00211">
    <property type="entry name" value="PTS_IIA_fru"/>
    <property type="match status" value="1"/>
</dbReference>
<dbReference type="InterPro" id="IPR016152">
    <property type="entry name" value="PTrfase/Anion_transptr"/>
</dbReference>
<protein>
    <submittedName>
        <fullName evidence="2">PTS sugar transporter subunit IIA</fullName>
    </submittedName>
</protein>
<evidence type="ECO:0000313" key="2">
    <source>
        <dbReference type="EMBL" id="MBO8434693.1"/>
    </source>
</evidence>
<gene>
    <name evidence="2" type="ORF">IAC55_05165</name>
</gene>
<dbReference type="PANTHER" id="PTHR47738:SF3">
    <property type="entry name" value="PHOSPHOTRANSFERASE SYSTEM MANNITOL_FRUCTOSE-SPECIFIC IIA DOMAIN CONTAINING PROTEIN"/>
    <property type="match status" value="1"/>
</dbReference>
<reference evidence="2" key="2">
    <citation type="journal article" date="2021" name="PeerJ">
        <title>Extensive microbial diversity within the chicken gut microbiome revealed by metagenomics and culture.</title>
        <authorList>
            <person name="Gilroy R."/>
            <person name="Ravi A."/>
            <person name="Getino M."/>
            <person name="Pursley I."/>
            <person name="Horton D.L."/>
            <person name="Alikhan N.F."/>
            <person name="Baker D."/>
            <person name="Gharbi K."/>
            <person name="Hall N."/>
            <person name="Watson M."/>
            <person name="Adriaenssens E.M."/>
            <person name="Foster-Nyarko E."/>
            <person name="Jarju S."/>
            <person name="Secka A."/>
            <person name="Antonio M."/>
            <person name="Oren A."/>
            <person name="Chaudhuri R.R."/>
            <person name="La Ragione R."/>
            <person name="Hildebrand F."/>
            <person name="Pallen M.J."/>
        </authorList>
    </citation>
    <scope>NUCLEOTIDE SEQUENCE</scope>
    <source>
        <strain evidence="2">F6-4510</strain>
    </source>
</reference>
<keyword evidence="2" id="KW-0762">Sugar transport</keyword>
<organism evidence="2 3">
    <name type="scientific">Candidatus Fimicola merdigallinarum</name>
    <dbReference type="NCBI Taxonomy" id="2840819"/>
    <lineage>
        <taxon>Bacteria</taxon>
        <taxon>Bacillati</taxon>
        <taxon>Bacillota</taxon>
        <taxon>Clostridia</taxon>
        <taxon>Lachnospirales</taxon>
        <taxon>Lachnospiraceae</taxon>
        <taxon>Lachnospiraceae incertae sedis</taxon>
        <taxon>Candidatus Fimicola</taxon>
    </lineage>
</organism>
<dbReference type="EMBL" id="JADIMX010000099">
    <property type="protein sequence ID" value="MBO8434693.1"/>
    <property type="molecule type" value="Genomic_DNA"/>
</dbReference>
<sequence>MKSDMIYSELIQLDWEVKNQEEFFEKMAKKLEELGFVKSSFLSAIKEREKNYPTALNINPYPIAIPHVDPENIIKPFIAATRLKNPITWFEMGTSDVKQEVKFIFMLGFLKSDEHIMLLQTLLQNCQDEEIMNRLVESNSVEDYYKALIDMKDIEM</sequence>
<accession>A0A9D9H4N6</accession>
<comment type="caution">
    <text evidence="2">The sequence shown here is derived from an EMBL/GenBank/DDBJ whole genome shotgun (WGS) entry which is preliminary data.</text>
</comment>
<keyword evidence="2" id="KW-0813">Transport</keyword>
<evidence type="ECO:0000259" key="1">
    <source>
        <dbReference type="PROSITE" id="PS51094"/>
    </source>
</evidence>
<dbReference type="PROSITE" id="PS51094">
    <property type="entry name" value="PTS_EIIA_TYPE_2"/>
    <property type="match status" value="1"/>
</dbReference>
<evidence type="ECO:0000313" key="3">
    <source>
        <dbReference type="Proteomes" id="UP000823611"/>
    </source>
</evidence>
<dbReference type="InterPro" id="IPR002178">
    <property type="entry name" value="PTS_EIIA_type-2_dom"/>
</dbReference>
<feature type="domain" description="PTS EIIA type-2" evidence="1">
    <location>
        <begin position="4"/>
        <end position="151"/>
    </location>
</feature>
<dbReference type="InterPro" id="IPR051541">
    <property type="entry name" value="PTS_SugarTrans_NitroReg"/>
</dbReference>
<dbReference type="Gene3D" id="3.40.930.10">
    <property type="entry name" value="Mannitol-specific EII, Chain A"/>
    <property type="match status" value="1"/>
</dbReference>
<name>A0A9D9H4N6_9FIRM</name>
<dbReference type="AlphaFoldDB" id="A0A9D9H4N6"/>
<dbReference type="Proteomes" id="UP000823611">
    <property type="component" value="Unassembled WGS sequence"/>
</dbReference>
<proteinExistence type="predicted"/>
<dbReference type="PANTHER" id="PTHR47738">
    <property type="entry name" value="PTS SYSTEM FRUCTOSE-LIKE EIIA COMPONENT-RELATED"/>
    <property type="match status" value="1"/>
</dbReference>
<dbReference type="SUPFAM" id="SSF55804">
    <property type="entry name" value="Phoshotransferase/anion transport protein"/>
    <property type="match status" value="1"/>
</dbReference>
<dbReference type="Pfam" id="PF00359">
    <property type="entry name" value="PTS_EIIA_2"/>
    <property type="match status" value="1"/>
</dbReference>